<keyword evidence="2" id="KW-1185">Reference proteome</keyword>
<name>A0ABC8RJ05_9AQUA</name>
<dbReference type="Proteomes" id="UP001642360">
    <property type="component" value="Unassembled WGS sequence"/>
</dbReference>
<dbReference type="AlphaFoldDB" id="A0ABC8RJ05"/>
<comment type="caution">
    <text evidence="1">The sequence shown here is derived from an EMBL/GenBank/DDBJ whole genome shotgun (WGS) entry which is preliminary data.</text>
</comment>
<proteinExistence type="predicted"/>
<accession>A0ABC8RJ05</accession>
<sequence length="75" mass="8593">MSRDVYPNFYELKNSSNAYELKSSSLVYELILTLLKQLLKLPEINAEESYIFVCSYVLALYSVFSPSTTNRSLAI</sequence>
<evidence type="ECO:0000313" key="1">
    <source>
        <dbReference type="EMBL" id="CAK9144377.1"/>
    </source>
</evidence>
<organism evidence="1 2">
    <name type="scientific">Ilex paraguariensis</name>
    <name type="common">yerba mate</name>
    <dbReference type="NCBI Taxonomy" id="185542"/>
    <lineage>
        <taxon>Eukaryota</taxon>
        <taxon>Viridiplantae</taxon>
        <taxon>Streptophyta</taxon>
        <taxon>Embryophyta</taxon>
        <taxon>Tracheophyta</taxon>
        <taxon>Spermatophyta</taxon>
        <taxon>Magnoliopsida</taxon>
        <taxon>eudicotyledons</taxon>
        <taxon>Gunneridae</taxon>
        <taxon>Pentapetalae</taxon>
        <taxon>asterids</taxon>
        <taxon>campanulids</taxon>
        <taxon>Aquifoliales</taxon>
        <taxon>Aquifoliaceae</taxon>
        <taxon>Ilex</taxon>
    </lineage>
</organism>
<gene>
    <name evidence="1" type="ORF">ILEXP_LOCUS12130</name>
</gene>
<evidence type="ECO:0000313" key="2">
    <source>
        <dbReference type="Proteomes" id="UP001642360"/>
    </source>
</evidence>
<evidence type="ECO:0008006" key="3">
    <source>
        <dbReference type="Google" id="ProtNLM"/>
    </source>
</evidence>
<dbReference type="EMBL" id="CAUOFW020001391">
    <property type="protein sequence ID" value="CAK9144377.1"/>
    <property type="molecule type" value="Genomic_DNA"/>
</dbReference>
<protein>
    <recommendedName>
        <fullName evidence="3">Dymeclin</fullName>
    </recommendedName>
</protein>
<reference evidence="1 2" key="1">
    <citation type="submission" date="2024-02" db="EMBL/GenBank/DDBJ databases">
        <authorList>
            <person name="Vignale AGUSTIN F."/>
            <person name="Sosa J E."/>
            <person name="Modenutti C."/>
        </authorList>
    </citation>
    <scope>NUCLEOTIDE SEQUENCE [LARGE SCALE GENOMIC DNA]</scope>
</reference>